<keyword evidence="1" id="KW-0597">Phosphoprotein</keyword>
<dbReference type="InterPro" id="IPR011006">
    <property type="entry name" value="CheY-like_superfamily"/>
</dbReference>
<organism evidence="3 4">
    <name type="scientific">Sphingobium fuliginis (strain ATCC 27551)</name>
    <dbReference type="NCBI Taxonomy" id="336203"/>
    <lineage>
        <taxon>Bacteria</taxon>
        <taxon>Pseudomonadati</taxon>
        <taxon>Pseudomonadota</taxon>
        <taxon>Alphaproteobacteria</taxon>
        <taxon>Sphingomonadales</taxon>
        <taxon>Sphingomonadaceae</taxon>
        <taxon>Sphingobium</taxon>
    </lineage>
</organism>
<sequence>MMGQTDLAAQTVLIVEDDYYLAFDTAEALRGAGAGIMGPFPTEEKAMAAIRQERPTAAVLDINLGNGPSFDLVRLLKERGVPFLFLTGYDEEIIPPDLGDTLRLQKPVAPREIVASLAKRRQGSA</sequence>
<dbReference type="Pfam" id="PF00072">
    <property type="entry name" value="Response_reg"/>
    <property type="match status" value="1"/>
</dbReference>
<accession>A0A292ZD75</accession>
<feature type="domain" description="Response regulatory" evidence="2">
    <location>
        <begin position="11"/>
        <end position="121"/>
    </location>
</feature>
<gene>
    <name evidence="3" type="ORF">SFOMI_1329</name>
</gene>
<proteinExistence type="predicted"/>
<dbReference type="PROSITE" id="PS50110">
    <property type="entry name" value="RESPONSE_REGULATORY"/>
    <property type="match status" value="1"/>
</dbReference>
<dbReference type="SMART" id="SM00448">
    <property type="entry name" value="REC"/>
    <property type="match status" value="1"/>
</dbReference>
<evidence type="ECO:0000313" key="3">
    <source>
        <dbReference type="EMBL" id="GAY20799.1"/>
    </source>
</evidence>
<dbReference type="Gene3D" id="3.40.50.2300">
    <property type="match status" value="1"/>
</dbReference>
<reference evidence="3 4" key="2">
    <citation type="journal article" date="2013" name="Environ. Sci. Technol.">
        <title>The 4-tert-butylphenol-utilizing bacterium Sphingobium fuliginis OMI can degrade bisphenols via phenolic ring hydroxylation and meta-cleavage pathway.</title>
        <authorList>
            <person name="Ogata Y."/>
            <person name="Goda S."/>
            <person name="Toyama T."/>
            <person name="Sei K."/>
            <person name="Ike M."/>
        </authorList>
    </citation>
    <scope>NUCLEOTIDE SEQUENCE [LARGE SCALE GENOMIC DNA]</scope>
    <source>
        <strain evidence="3 4">OMI</strain>
    </source>
</reference>
<evidence type="ECO:0000313" key="4">
    <source>
        <dbReference type="Proteomes" id="UP000221538"/>
    </source>
</evidence>
<dbReference type="SUPFAM" id="SSF52172">
    <property type="entry name" value="CheY-like"/>
    <property type="match status" value="1"/>
</dbReference>
<name>A0A292ZD75_SPHSA</name>
<evidence type="ECO:0000256" key="1">
    <source>
        <dbReference type="PROSITE-ProRule" id="PRU00169"/>
    </source>
</evidence>
<evidence type="ECO:0000259" key="2">
    <source>
        <dbReference type="PROSITE" id="PS50110"/>
    </source>
</evidence>
<protein>
    <submittedName>
        <fullName evidence="3">Two-component system regulatory protein</fullName>
    </submittedName>
</protein>
<dbReference type="RefSeq" id="WP_255308830.1">
    <property type="nucleotide sequence ID" value="NZ_BEWI01000031.1"/>
</dbReference>
<dbReference type="AlphaFoldDB" id="A0A292ZD75"/>
<feature type="modified residue" description="4-aspartylphosphate" evidence="1">
    <location>
        <position position="61"/>
    </location>
</feature>
<dbReference type="EMBL" id="BEWI01000031">
    <property type="protein sequence ID" value="GAY20799.1"/>
    <property type="molecule type" value="Genomic_DNA"/>
</dbReference>
<dbReference type="Proteomes" id="UP000221538">
    <property type="component" value="Unassembled WGS sequence"/>
</dbReference>
<comment type="caution">
    <text evidence="3">The sequence shown here is derived from an EMBL/GenBank/DDBJ whole genome shotgun (WGS) entry which is preliminary data.</text>
</comment>
<dbReference type="InterPro" id="IPR001789">
    <property type="entry name" value="Sig_transdc_resp-reg_receiver"/>
</dbReference>
<reference evidence="3 4" key="1">
    <citation type="journal article" date="2013" name="Biodegradation">
        <title>Occurrence of 4-tert-butylphenol (4-t-BP) biodegradation in an aquatic sample caused by the presence of Spirodela polyrrhiza and isolation of a 4-t-BP-utilizing bacterium.</title>
        <authorList>
            <person name="Ogata Y."/>
            <person name="Toyama T."/>
            <person name="Yu N."/>
            <person name="Wang X."/>
            <person name="Sei K."/>
            <person name="Ike M."/>
        </authorList>
    </citation>
    <scope>NUCLEOTIDE SEQUENCE [LARGE SCALE GENOMIC DNA]</scope>
    <source>
        <strain evidence="3 4">OMI</strain>
    </source>
</reference>
<dbReference type="GO" id="GO:0000160">
    <property type="term" value="P:phosphorelay signal transduction system"/>
    <property type="evidence" value="ECO:0007669"/>
    <property type="project" value="InterPro"/>
</dbReference>